<dbReference type="GeneID" id="39579605"/>
<sequence length="97" mass="10609">MVFLAVVFRLLFSFFFSLLIHPLSSFSFPLPFVFNCSVVIRPSQGEGKDIHRLHQLVVLLSVVASTTGPFTAPAFASASPVRPPPLLHLPFSEAKLG</sequence>
<accession>A0A3N2Q0Y8</accession>
<name>A0A3N2Q0Y8_SODAK</name>
<dbReference type="AlphaFoldDB" id="A0A3N2Q0Y8"/>
<keyword evidence="2" id="KW-1185">Reference proteome</keyword>
<gene>
    <name evidence="1" type="ORF">SODALDRAFT_330120</name>
</gene>
<protein>
    <submittedName>
        <fullName evidence="1">Uncharacterized protein</fullName>
    </submittedName>
</protein>
<dbReference type="RefSeq" id="XP_028468208.1">
    <property type="nucleotide sequence ID" value="XM_028611127.1"/>
</dbReference>
<dbReference type="Proteomes" id="UP000272025">
    <property type="component" value="Unassembled WGS sequence"/>
</dbReference>
<organism evidence="1 2">
    <name type="scientific">Sodiomyces alkalinus (strain CBS 110278 / VKM F-3762 / F11)</name>
    <name type="common">Alkaliphilic filamentous fungus</name>
    <dbReference type="NCBI Taxonomy" id="1314773"/>
    <lineage>
        <taxon>Eukaryota</taxon>
        <taxon>Fungi</taxon>
        <taxon>Dikarya</taxon>
        <taxon>Ascomycota</taxon>
        <taxon>Pezizomycotina</taxon>
        <taxon>Sordariomycetes</taxon>
        <taxon>Hypocreomycetidae</taxon>
        <taxon>Glomerellales</taxon>
        <taxon>Plectosphaerellaceae</taxon>
        <taxon>Sodiomyces</taxon>
    </lineage>
</organism>
<reference evidence="1 2" key="1">
    <citation type="journal article" date="2018" name="Mol. Ecol.">
        <title>The obligate alkalophilic soda-lake fungus Sodiomyces alkalinus has shifted to a protein diet.</title>
        <authorList>
            <person name="Grum-Grzhimaylo A.A."/>
            <person name="Falkoski D.L."/>
            <person name="van den Heuvel J."/>
            <person name="Valero-Jimenez C.A."/>
            <person name="Min B."/>
            <person name="Choi I.G."/>
            <person name="Lipzen A."/>
            <person name="Daum C.G."/>
            <person name="Aanen D.K."/>
            <person name="Tsang A."/>
            <person name="Henrissat B."/>
            <person name="Bilanenko E.N."/>
            <person name="de Vries R.P."/>
            <person name="van Kan J.A.L."/>
            <person name="Grigoriev I.V."/>
            <person name="Debets A.J.M."/>
        </authorList>
    </citation>
    <scope>NUCLEOTIDE SEQUENCE [LARGE SCALE GENOMIC DNA]</scope>
    <source>
        <strain evidence="1 2">F11</strain>
    </source>
</reference>
<evidence type="ECO:0000313" key="2">
    <source>
        <dbReference type="Proteomes" id="UP000272025"/>
    </source>
</evidence>
<proteinExistence type="predicted"/>
<evidence type="ECO:0000313" key="1">
    <source>
        <dbReference type="EMBL" id="ROT40402.1"/>
    </source>
</evidence>
<dbReference type="EMBL" id="ML119052">
    <property type="protein sequence ID" value="ROT40402.1"/>
    <property type="molecule type" value="Genomic_DNA"/>
</dbReference>